<dbReference type="GO" id="GO:0006260">
    <property type="term" value="P:DNA replication"/>
    <property type="evidence" value="ECO:0007669"/>
    <property type="project" value="UniProtKB-KW"/>
</dbReference>
<name>A0A182MH75_9DIPT</name>
<comment type="subcellular location">
    <subcellularLocation>
        <location evidence="1">Nucleus</location>
    </subcellularLocation>
</comment>
<reference evidence="12" key="1">
    <citation type="submission" date="2013-09" db="EMBL/GenBank/DDBJ databases">
        <title>The Genome Sequence of Anopheles culicifacies species A.</title>
        <authorList>
            <consortium name="The Broad Institute Genomics Platform"/>
            <person name="Neafsey D.E."/>
            <person name="Besansky N."/>
            <person name="Howell P."/>
            <person name="Walton C."/>
            <person name="Young S.K."/>
            <person name="Zeng Q."/>
            <person name="Gargeya S."/>
            <person name="Fitzgerald M."/>
            <person name="Haas B."/>
            <person name="Abouelleil A."/>
            <person name="Allen A.W."/>
            <person name="Alvarado L."/>
            <person name="Arachchi H.M."/>
            <person name="Berlin A.M."/>
            <person name="Chapman S.B."/>
            <person name="Gainer-Dewar J."/>
            <person name="Goldberg J."/>
            <person name="Griggs A."/>
            <person name="Gujja S."/>
            <person name="Hansen M."/>
            <person name="Howarth C."/>
            <person name="Imamovic A."/>
            <person name="Ireland A."/>
            <person name="Larimer J."/>
            <person name="McCowan C."/>
            <person name="Murphy C."/>
            <person name="Pearson M."/>
            <person name="Poon T.W."/>
            <person name="Priest M."/>
            <person name="Roberts A."/>
            <person name="Saif S."/>
            <person name="Shea T."/>
            <person name="Sisk P."/>
            <person name="Sykes S."/>
            <person name="Wortman J."/>
            <person name="Nusbaum C."/>
            <person name="Birren B."/>
        </authorList>
    </citation>
    <scope>NUCLEOTIDE SEQUENCE [LARGE SCALE GENOMIC DNA]</scope>
    <source>
        <strain evidence="12">A-37</strain>
    </source>
</reference>
<evidence type="ECO:0000256" key="3">
    <source>
        <dbReference type="ARBA" id="ARBA00018987"/>
    </source>
</evidence>
<dbReference type="GO" id="GO:0000724">
    <property type="term" value="P:double-strand break repair via homologous recombination"/>
    <property type="evidence" value="ECO:0007669"/>
    <property type="project" value="TreeGrafter"/>
</dbReference>
<sequence>MIQNEKNRSQMVKVRMLREFNIKVIDKWLSECVSFCLQDNPKISNEGLFQFAFSQWLLADLNEIGISVLPPGMDVKVEQHTMNGTFPLQMQYLIDISEPAYDQWRALYDKKLDEADDEVQMRKNQAPNVKKRRMLKLELTDGKQTVLAMEHSPISCLNTKLTPGLKLLLTGPLRCVNKVIFLEPRNVRVLGGEVDVLLITNAYENVLLRALNKPANPNPKLDYEEVEVSEARNRSNHKAIQSIPMSRNPVVPERKGTQRKSPTVTEEDDVDDSLLMGIDLDVIDATPPGPKPDQVPTVSTLMDDDDMDDIVHLVDVRSEPEIMHQQVSSTKQSQSSPVTAKIIAPVRPKPTFDGLIEDDIDMMNSLENEIRNEMRTFESYPVPDDMPDEIDPPKAKKARPSDEFRPERHEETPKNSLITRLPTATCHAETDHPEPQPSTSKKFNQFNTSNLFEDSMDCMDELGIGNEPNSFKILSPSYKYRIDGTSLVTIEQIMSLPSEELRSGTSFVVYCEVESVTEQPRIRKEQWHLSIALTDHSNVCLPVRLHDSVISKMTRHDAARLMQMRKTDPAGVMELLNTILNDLKELLQEIKCFWRIVYQADSSNTQQPPVVMETYEMNDERGAILLDKIIQENCSQLRKML</sequence>
<dbReference type="GO" id="GO:0031422">
    <property type="term" value="C:RecQ family helicase-topoisomerase III complex"/>
    <property type="evidence" value="ECO:0007669"/>
    <property type="project" value="TreeGrafter"/>
</dbReference>
<dbReference type="EnsemblMetazoa" id="ACUA018208-RA">
    <property type="protein sequence ID" value="ACUA018208-PA"/>
    <property type="gene ID" value="ACUA018208"/>
</dbReference>
<dbReference type="SMART" id="SM01161">
    <property type="entry name" value="DUF1767"/>
    <property type="match status" value="1"/>
</dbReference>
<dbReference type="Pfam" id="PF16099">
    <property type="entry name" value="RMI1_C"/>
    <property type="match status" value="1"/>
</dbReference>
<dbReference type="PANTHER" id="PTHR14790">
    <property type="entry name" value="RECQ-MEDIATED GENOME INSTABILITY PROTEIN 1 RMI1"/>
    <property type="match status" value="1"/>
</dbReference>
<dbReference type="STRING" id="139723.A0A182MH75"/>
<feature type="domain" description="RecQ mediated genome instability protein 1 OB-fold" evidence="8">
    <location>
        <begin position="78"/>
        <end position="203"/>
    </location>
</feature>
<proteinExistence type="inferred from homology"/>
<evidence type="ECO:0000256" key="4">
    <source>
        <dbReference type="ARBA" id="ARBA00022705"/>
    </source>
</evidence>
<dbReference type="Gene3D" id="2.40.50.770">
    <property type="entry name" value="RecQ-mediated genome instability protein Rmi1, C-terminal domain"/>
    <property type="match status" value="1"/>
</dbReference>
<keyword evidence="4" id="KW-0235">DNA replication</keyword>
<protein>
    <recommendedName>
        <fullName evidence="3">RecQ-mediated genome instability protein 1</fullName>
    </recommendedName>
</protein>
<reference evidence="11" key="2">
    <citation type="submission" date="2020-05" db="UniProtKB">
        <authorList>
            <consortium name="EnsemblMetazoa"/>
        </authorList>
    </citation>
    <scope>IDENTIFICATION</scope>
    <source>
        <strain evidence="11">A-37</strain>
    </source>
</reference>
<evidence type="ECO:0000259" key="8">
    <source>
        <dbReference type="Pfam" id="PF08585"/>
    </source>
</evidence>
<dbReference type="GO" id="GO:0016604">
    <property type="term" value="C:nuclear body"/>
    <property type="evidence" value="ECO:0007669"/>
    <property type="project" value="TreeGrafter"/>
</dbReference>
<dbReference type="InterPro" id="IPR032199">
    <property type="entry name" value="RMI1_C"/>
</dbReference>
<keyword evidence="12" id="KW-1185">Reference proteome</keyword>
<feature type="region of interest" description="Disordered" evidence="7">
    <location>
        <begin position="379"/>
        <end position="415"/>
    </location>
</feature>
<dbReference type="Gene3D" id="1.10.8.1020">
    <property type="entry name" value="RecQ-mediated genome instability protein 1, N-terminal domain"/>
    <property type="match status" value="1"/>
</dbReference>
<evidence type="ECO:0000256" key="5">
    <source>
        <dbReference type="ARBA" id="ARBA00023242"/>
    </source>
</evidence>
<dbReference type="InterPro" id="IPR042470">
    <property type="entry name" value="RMI1_N_C_sf"/>
</dbReference>
<evidence type="ECO:0000256" key="1">
    <source>
        <dbReference type="ARBA" id="ARBA00004123"/>
    </source>
</evidence>
<comment type="similarity">
    <text evidence="2">Belongs to the RMI1 family.</text>
</comment>
<evidence type="ECO:0000259" key="10">
    <source>
        <dbReference type="Pfam" id="PF21000"/>
    </source>
</evidence>
<organism evidence="11 12">
    <name type="scientific">Anopheles culicifacies</name>
    <dbReference type="NCBI Taxonomy" id="139723"/>
    <lineage>
        <taxon>Eukaryota</taxon>
        <taxon>Metazoa</taxon>
        <taxon>Ecdysozoa</taxon>
        <taxon>Arthropoda</taxon>
        <taxon>Hexapoda</taxon>
        <taxon>Insecta</taxon>
        <taxon>Pterygota</taxon>
        <taxon>Neoptera</taxon>
        <taxon>Endopterygota</taxon>
        <taxon>Diptera</taxon>
        <taxon>Nematocera</taxon>
        <taxon>Culicoidea</taxon>
        <taxon>Culicidae</taxon>
        <taxon>Anophelinae</taxon>
        <taxon>Anopheles</taxon>
        <taxon>culicifacies species complex</taxon>
    </lineage>
</organism>
<dbReference type="GO" id="GO:0000166">
    <property type="term" value="F:nucleotide binding"/>
    <property type="evidence" value="ECO:0007669"/>
    <property type="project" value="InterPro"/>
</dbReference>
<dbReference type="InterPro" id="IPR013894">
    <property type="entry name" value="RMI1_OB"/>
</dbReference>
<evidence type="ECO:0000313" key="11">
    <source>
        <dbReference type="EnsemblMetazoa" id="ACUA018208-PA"/>
    </source>
</evidence>
<evidence type="ECO:0000256" key="6">
    <source>
        <dbReference type="ARBA" id="ARBA00024977"/>
    </source>
</evidence>
<feature type="domain" description="RMI1 N-terminal" evidence="10">
    <location>
        <begin position="20"/>
        <end position="64"/>
    </location>
</feature>
<evidence type="ECO:0000313" key="12">
    <source>
        <dbReference type="Proteomes" id="UP000075883"/>
    </source>
</evidence>
<dbReference type="EMBL" id="AXCM01001816">
    <property type="status" value="NOT_ANNOTATED_CDS"/>
    <property type="molecule type" value="Genomic_DNA"/>
</dbReference>
<dbReference type="AlphaFoldDB" id="A0A182MH75"/>
<comment type="function">
    <text evidence="6">Essential component of the RMI complex, a complex that plays an important role in the processing of homologous recombination intermediates to limit DNA crossover formation in cells. Promotes TOP3A binding to double Holliday junctions (DHJ) and hence stimulates TOP3A-mediated dissolution. Required for BLM phosphorylation during mitosis. Within the BLM complex, required for BLM and TOP3A stability.</text>
</comment>
<dbReference type="Pfam" id="PF08585">
    <property type="entry name" value="RMI1_N_C"/>
    <property type="match status" value="1"/>
</dbReference>
<dbReference type="Proteomes" id="UP000075883">
    <property type="component" value="Unassembled WGS sequence"/>
</dbReference>
<dbReference type="VEuPathDB" id="VectorBase:ACUA018208"/>
<accession>A0A182MH75</accession>
<feature type="domain" description="RecQ-mediated genome instability protein 1 C-terminal OB-fold" evidence="9">
    <location>
        <begin position="500"/>
        <end position="621"/>
    </location>
</feature>
<evidence type="ECO:0000256" key="7">
    <source>
        <dbReference type="SAM" id="MobiDB-lite"/>
    </source>
</evidence>
<dbReference type="GO" id="GO:0000712">
    <property type="term" value="P:resolution of meiotic recombination intermediates"/>
    <property type="evidence" value="ECO:0007669"/>
    <property type="project" value="TreeGrafter"/>
</dbReference>
<feature type="region of interest" description="Disordered" evidence="7">
    <location>
        <begin position="232"/>
        <end position="268"/>
    </location>
</feature>
<dbReference type="InterPro" id="IPR044881">
    <property type="entry name" value="RMI1_N_N_sf"/>
</dbReference>
<evidence type="ECO:0000259" key="9">
    <source>
        <dbReference type="Pfam" id="PF16099"/>
    </source>
</evidence>
<dbReference type="InterPro" id="IPR049363">
    <property type="entry name" value="RMI1_N"/>
</dbReference>
<dbReference type="FunFam" id="2.40.50.770:FF:000002">
    <property type="entry name" value="recQ-mediated genome instability protein 1"/>
    <property type="match status" value="1"/>
</dbReference>
<keyword evidence="5" id="KW-0539">Nucleus</keyword>
<feature type="compositionally biased region" description="Basic and acidic residues" evidence="7">
    <location>
        <begin position="391"/>
        <end position="413"/>
    </location>
</feature>
<evidence type="ECO:0000256" key="2">
    <source>
        <dbReference type="ARBA" id="ARBA00006395"/>
    </source>
</evidence>
<dbReference type="PANTHER" id="PTHR14790:SF15">
    <property type="entry name" value="RECQ-MEDIATED GENOME INSTABILITY PROTEIN 1"/>
    <property type="match status" value="1"/>
</dbReference>
<dbReference type="Pfam" id="PF21000">
    <property type="entry name" value="RMI1_N_N"/>
    <property type="match status" value="1"/>
</dbReference>